<dbReference type="InterPro" id="IPR036237">
    <property type="entry name" value="Xyl_isomerase-like_sf"/>
</dbReference>
<evidence type="ECO:0000313" key="2">
    <source>
        <dbReference type="EMBL" id="GAA5495243.1"/>
    </source>
</evidence>
<dbReference type="Pfam" id="PF01261">
    <property type="entry name" value="AP_endonuc_2"/>
    <property type="match status" value="1"/>
</dbReference>
<dbReference type="InterPro" id="IPR013022">
    <property type="entry name" value="Xyl_isomerase-like_TIM-brl"/>
</dbReference>
<dbReference type="InterPro" id="IPR006311">
    <property type="entry name" value="TAT_signal"/>
</dbReference>
<keyword evidence="3" id="KW-1185">Reference proteome</keyword>
<organism evidence="2 3">
    <name type="scientific">Rubritalea halochordaticola</name>
    <dbReference type="NCBI Taxonomy" id="714537"/>
    <lineage>
        <taxon>Bacteria</taxon>
        <taxon>Pseudomonadati</taxon>
        <taxon>Verrucomicrobiota</taxon>
        <taxon>Verrucomicrobiia</taxon>
        <taxon>Verrucomicrobiales</taxon>
        <taxon>Rubritaleaceae</taxon>
        <taxon>Rubritalea</taxon>
    </lineage>
</organism>
<feature type="domain" description="Xylose isomerase-like TIM barrel" evidence="1">
    <location>
        <begin position="60"/>
        <end position="281"/>
    </location>
</feature>
<dbReference type="InterPro" id="IPR050312">
    <property type="entry name" value="IolE/XylAMocC-like"/>
</dbReference>
<dbReference type="SUPFAM" id="SSF51658">
    <property type="entry name" value="Xylose isomerase-like"/>
    <property type="match status" value="1"/>
</dbReference>
<sequence length="303" mass="33559">MTTRRNFLTTTSLATAALATRTFAQDKQDKVQLSPERIKLSLKIGMVGFGKNPDEKFKGIQELGYDGMELNSPGGLDKKACLAASQKYNFPIHGVVDSTHWRVQLSSESEETREKALKDLITAIDDSALVGGNAVLVVPAVVNNKTTHQQAWERSIEVLHKAIPHAAIKGQRILIENVWNNFLYDPKGGNNQTAEKLVKYLDEINSPWVGSYFDIGNIQKFGKPADWIRALGSRIVKLDVKDWGVKGGFTKIGEGDVDWLDVRRALTEINYSGWATAEVRGGDKDYCAGILARMRKNLLGIES</sequence>
<evidence type="ECO:0000259" key="1">
    <source>
        <dbReference type="Pfam" id="PF01261"/>
    </source>
</evidence>
<comment type="caution">
    <text evidence="2">The sequence shown here is derived from an EMBL/GenBank/DDBJ whole genome shotgun (WGS) entry which is preliminary data.</text>
</comment>
<dbReference type="Proteomes" id="UP001424741">
    <property type="component" value="Unassembled WGS sequence"/>
</dbReference>
<proteinExistence type="predicted"/>
<accession>A0ABP9UXR2</accession>
<protein>
    <recommendedName>
        <fullName evidence="1">Xylose isomerase-like TIM barrel domain-containing protein</fullName>
    </recommendedName>
</protein>
<evidence type="ECO:0000313" key="3">
    <source>
        <dbReference type="Proteomes" id="UP001424741"/>
    </source>
</evidence>
<name>A0ABP9UXR2_9BACT</name>
<dbReference type="PANTHER" id="PTHR12110">
    <property type="entry name" value="HYDROXYPYRUVATE ISOMERASE"/>
    <property type="match status" value="1"/>
</dbReference>
<dbReference type="PROSITE" id="PS51318">
    <property type="entry name" value="TAT"/>
    <property type="match status" value="1"/>
</dbReference>
<gene>
    <name evidence="2" type="ORF">Rhal01_01418</name>
</gene>
<reference evidence="2 3" key="1">
    <citation type="submission" date="2024-02" db="EMBL/GenBank/DDBJ databases">
        <title>Rubritalea halochordaticola NBRC 107102.</title>
        <authorList>
            <person name="Ichikawa N."/>
            <person name="Katano-Makiyama Y."/>
            <person name="Hidaka K."/>
        </authorList>
    </citation>
    <scope>NUCLEOTIDE SEQUENCE [LARGE SCALE GENOMIC DNA]</scope>
    <source>
        <strain evidence="2 3">NBRC 107102</strain>
    </source>
</reference>
<dbReference type="EMBL" id="BAABRL010000003">
    <property type="protein sequence ID" value="GAA5495243.1"/>
    <property type="molecule type" value="Genomic_DNA"/>
</dbReference>
<dbReference type="Gene3D" id="3.20.20.150">
    <property type="entry name" value="Divalent-metal-dependent TIM barrel enzymes"/>
    <property type="match status" value="1"/>
</dbReference>
<dbReference type="RefSeq" id="WP_346188077.1">
    <property type="nucleotide sequence ID" value="NZ_BAABRL010000003.1"/>
</dbReference>